<name>A0ABY9V7P1_9ACTN</name>
<sequence>MSGDDYSSAFPDTALARTAHTYLTGIAPTSLVNHSLRSYLFARTIGDHQGLHPGADYDDELLFLGCALHDIGLTDEGDGEQRFEVDGADLAARFLIENGLDEDRAAIVWDAIALHTSQGIANRKRPEIALAHSGIGADIFGLQADLLPEGHGLSVHADYPRLDLGRDMADIIVAQATAKPHKAPPFTFPGGVLQERSPESAVPGYAQLLAACPWES</sequence>
<reference evidence="2 3" key="1">
    <citation type="submission" date="2023-02" db="EMBL/GenBank/DDBJ databases">
        <title>Streptomyces sp. SCA4-21 with antifungal activity against Fusarium oxysporum f. sp. cubense, Streptomyces sp. SCA2-17 with antifungal activity against Fusarium oxysporum f. sp. cubense.</title>
        <authorList>
            <person name="Qi D."/>
        </authorList>
    </citation>
    <scope>NUCLEOTIDE SEQUENCE [LARGE SCALE GENOMIC DNA]</scope>
    <source>
        <strain evidence="2 3">SCA4-21</strain>
    </source>
</reference>
<evidence type="ECO:0000313" key="3">
    <source>
        <dbReference type="Proteomes" id="UP001305606"/>
    </source>
</evidence>
<evidence type="ECO:0000259" key="1">
    <source>
        <dbReference type="Pfam" id="PF01966"/>
    </source>
</evidence>
<gene>
    <name evidence="2" type="ORF">PS467_39090</name>
</gene>
<dbReference type="SUPFAM" id="SSF109604">
    <property type="entry name" value="HD-domain/PDEase-like"/>
    <property type="match status" value="1"/>
</dbReference>
<dbReference type="Proteomes" id="UP001305606">
    <property type="component" value="Chromosome"/>
</dbReference>
<feature type="domain" description="HD" evidence="1">
    <location>
        <begin position="32"/>
        <end position="121"/>
    </location>
</feature>
<protein>
    <submittedName>
        <fullName evidence="2">HD domain-containing protein</fullName>
    </submittedName>
</protein>
<dbReference type="PANTHER" id="PTHR35569:SF1">
    <property type="entry name" value="CYANAMIDE HYDRATASE DDI2-RELATED"/>
    <property type="match status" value="1"/>
</dbReference>
<dbReference type="Gene3D" id="1.10.3210.10">
    <property type="entry name" value="Hypothetical protein af1432"/>
    <property type="match status" value="1"/>
</dbReference>
<organism evidence="2 3">
    <name type="scientific">Streptomyces luomodiensis</name>
    <dbReference type="NCBI Taxonomy" id="3026192"/>
    <lineage>
        <taxon>Bacteria</taxon>
        <taxon>Bacillati</taxon>
        <taxon>Actinomycetota</taxon>
        <taxon>Actinomycetes</taxon>
        <taxon>Kitasatosporales</taxon>
        <taxon>Streptomycetaceae</taxon>
        <taxon>Streptomyces</taxon>
    </lineage>
</organism>
<dbReference type="InterPro" id="IPR006674">
    <property type="entry name" value="HD_domain"/>
</dbReference>
<dbReference type="InterPro" id="IPR003607">
    <property type="entry name" value="HD/PDEase_dom"/>
</dbReference>
<accession>A0ABY9V7P1</accession>
<dbReference type="EMBL" id="CP117522">
    <property type="protein sequence ID" value="WNF00918.1"/>
    <property type="molecule type" value="Genomic_DNA"/>
</dbReference>
<proteinExistence type="predicted"/>
<dbReference type="PANTHER" id="PTHR35569">
    <property type="entry name" value="CYANAMIDE HYDRATASE DDI2-RELATED"/>
    <property type="match status" value="1"/>
</dbReference>
<dbReference type="Pfam" id="PF01966">
    <property type="entry name" value="HD"/>
    <property type="match status" value="1"/>
</dbReference>
<dbReference type="RefSeq" id="WP_311039264.1">
    <property type="nucleotide sequence ID" value="NZ_CP117522.1"/>
</dbReference>
<evidence type="ECO:0000313" key="2">
    <source>
        <dbReference type="EMBL" id="WNF00918.1"/>
    </source>
</evidence>
<dbReference type="CDD" id="cd00077">
    <property type="entry name" value="HDc"/>
    <property type="match status" value="1"/>
</dbReference>
<keyword evidence="3" id="KW-1185">Reference proteome</keyword>